<dbReference type="EMBL" id="MLJW01004975">
    <property type="protein sequence ID" value="OIQ68998.1"/>
    <property type="molecule type" value="Genomic_DNA"/>
</dbReference>
<gene>
    <name evidence="1" type="ORF">GALL_494020</name>
</gene>
<evidence type="ECO:0000313" key="1">
    <source>
        <dbReference type="EMBL" id="OIQ68998.1"/>
    </source>
</evidence>
<name>A0A1J5PCE7_9ZZZZ</name>
<reference evidence="1" key="1">
    <citation type="submission" date="2016-10" db="EMBL/GenBank/DDBJ databases">
        <title>Sequence of Gallionella enrichment culture.</title>
        <authorList>
            <person name="Poehlein A."/>
            <person name="Muehling M."/>
            <person name="Daniel R."/>
        </authorList>
    </citation>
    <scope>NUCLEOTIDE SEQUENCE</scope>
</reference>
<protein>
    <submittedName>
        <fullName evidence="1">Uncharacterized protein</fullName>
    </submittedName>
</protein>
<comment type="caution">
    <text evidence="1">The sequence shown here is derived from an EMBL/GenBank/DDBJ whole genome shotgun (WGS) entry which is preliminary data.</text>
</comment>
<sequence length="82" mass="8880">MGEARRRGTYEERVRQAVARQNAGKLNKIGVPMPIARHITEAPASQPAPSPRRPVRARGSLLGAAILGLLSSQFGLGRRRPT</sequence>
<proteinExistence type="predicted"/>
<accession>A0A1J5PCE7</accession>
<dbReference type="AlphaFoldDB" id="A0A1J5PCE7"/>
<organism evidence="1">
    <name type="scientific">mine drainage metagenome</name>
    <dbReference type="NCBI Taxonomy" id="410659"/>
    <lineage>
        <taxon>unclassified sequences</taxon>
        <taxon>metagenomes</taxon>
        <taxon>ecological metagenomes</taxon>
    </lineage>
</organism>